<comment type="function">
    <text evidence="7">Catalyzes the specific phosphorylation of the 3-hydroxyl group of shikimic acid using ATP as a cosubstrate.</text>
</comment>
<name>A0A1L9NZM4_9RHOB</name>
<comment type="caution">
    <text evidence="7">Lacks conserved residue(s) required for the propagation of feature annotation.</text>
</comment>
<comment type="subcellular location">
    <subcellularLocation>
        <location evidence="7">Cytoplasm</location>
    </subcellularLocation>
</comment>
<keyword evidence="1 7" id="KW-0028">Amino-acid biosynthesis</keyword>
<dbReference type="InterPro" id="IPR001387">
    <property type="entry name" value="Cro/C1-type_HTH"/>
</dbReference>
<feature type="binding site" evidence="7">
    <location>
        <position position="176"/>
    </location>
    <ligand>
        <name>substrate</name>
    </ligand>
</feature>
<dbReference type="OrthoDB" id="9800332at2"/>
<keyword evidence="7" id="KW-0963">Cytoplasm</keyword>
<keyword evidence="10" id="KW-1185">Reference proteome</keyword>
<dbReference type="NCBIfam" id="NF006015">
    <property type="entry name" value="PRK08154.1"/>
    <property type="match status" value="1"/>
</dbReference>
<dbReference type="CDD" id="cd00464">
    <property type="entry name" value="SK"/>
    <property type="match status" value="1"/>
</dbReference>
<dbReference type="InterPro" id="IPR031322">
    <property type="entry name" value="Shikimate/glucono_kinase"/>
</dbReference>
<feature type="binding site" evidence="7">
    <location>
        <position position="257"/>
    </location>
    <ligand>
        <name>substrate</name>
    </ligand>
</feature>
<dbReference type="HAMAP" id="MF_00109">
    <property type="entry name" value="Shikimate_kinase"/>
    <property type="match status" value="1"/>
</dbReference>
<feature type="binding site" evidence="7">
    <location>
        <position position="238"/>
    </location>
    <ligand>
        <name>ATP</name>
        <dbReference type="ChEBI" id="CHEBI:30616"/>
    </ligand>
</feature>
<sequence>MLKEAQKPSEKALSLIQLVGTQVRAARTGVGFSRRELAERSGVSMRYLAQLEGGEGNISIGLLQQVATALELPIEALITETTSQTAELRHVTALYQKADVATRARALQVLDPTRERKSKAERICLIGLRGAGKSTLGALLASDLGVPFLELNTEIEARIGVPVREIIALYGEDGYRQIEAETLNKIIATHERLVLAVAGGIVSSPQTFDNVLTDFHTIWIKAQPSEHMDRVRAQGDLRPMAGNPQAMEQLRQILKTRERHYAKASYQLDTSGQNIQTSRAELNALLKAHNISKSHKI</sequence>
<dbReference type="PANTHER" id="PTHR21087:SF16">
    <property type="entry name" value="SHIKIMATE KINASE 1, CHLOROPLASTIC"/>
    <property type="match status" value="1"/>
</dbReference>
<dbReference type="GO" id="GO:0008652">
    <property type="term" value="P:amino acid biosynthetic process"/>
    <property type="evidence" value="ECO:0007669"/>
    <property type="project" value="UniProtKB-KW"/>
</dbReference>
<dbReference type="GO" id="GO:0000287">
    <property type="term" value="F:magnesium ion binding"/>
    <property type="evidence" value="ECO:0007669"/>
    <property type="project" value="UniProtKB-UniRule"/>
</dbReference>
<organism evidence="9 10">
    <name type="scientific">Planktotalea frisia</name>
    <dbReference type="NCBI Taxonomy" id="696762"/>
    <lineage>
        <taxon>Bacteria</taxon>
        <taxon>Pseudomonadati</taxon>
        <taxon>Pseudomonadota</taxon>
        <taxon>Alphaproteobacteria</taxon>
        <taxon>Rhodobacterales</taxon>
        <taxon>Paracoccaceae</taxon>
        <taxon>Planktotalea</taxon>
    </lineage>
</organism>
<feature type="binding site" evidence="7">
    <location>
        <position position="199"/>
    </location>
    <ligand>
        <name>substrate</name>
    </ligand>
</feature>
<evidence type="ECO:0000256" key="5">
    <source>
        <dbReference type="ARBA" id="ARBA00022840"/>
    </source>
</evidence>
<dbReference type="SUPFAM" id="SSF47413">
    <property type="entry name" value="lambda repressor-like DNA-binding domains"/>
    <property type="match status" value="1"/>
</dbReference>
<keyword evidence="6 7" id="KW-0057">Aromatic amino acid biosynthesis</keyword>
<dbReference type="Gene3D" id="3.40.50.300">
    <property type="entry name" value="P-loop containing nucleotide triphosphate hydrolases"/>
    <property type="match status" value="1"/>
</dbReference>
<comment type="similarity">
    <text evidence="7">Belongs to the shikimate kinase family.</text>
</comment>
<evidence type="ECO:0000313" key="9">
    <source>
        <dbReference type="EMBL" id="OJI94745.1"/>
    </source>
</evidence>
<proteinExistence type="inferred from homology"/>
<dbReference type="GO" id="GO:0009423">
    <property type="term" value="P:chorismate biosynthetic process"/>
    <property type="evidence" value="ECO:0007669"/>
    <property type="project" value="UniProtKB-UniRule"/>
</dbReference>
<dbReference type="InterPro" id="IPR027417">
    <property type="entry name" value="P-loop_NTPase"/>
</dbReference>
<feature type="binding site" evidence="7">
    <location>
        <begin position="130"/>
        <end position="135"/>
    </location>
    <ligand>
        <name>ATP</name>
        <dbReference type="ChEBI" id="CHEBI:30616"/>
    </ligand>
</feature>
<dbReference type="GO" id="GO:0003677">
    <property type="term" value="F:DNA binding"/>
    <property type="evidence" value="ECO:0007669"/>
    <property type="project" value="InterPro"/>
</dbReference>
<dbReference type="PROSITE" id="PS50943">
    <property type="entry name" value="HTH_CROC1"/>
    <property type="match status" value="1"/>
</dbReference>
<evidence type="ECO:0000256" key="3">
    <source>
        <dbReference type="ARBA" id="ARBA00022741"/>
    </source>
</evidence>
<dbReference type="GO" id="GO:0005524">
    <property type="term" value="F:ATP binding"/>
    <property type="evidence" value="ECO:0007669"/>
    <property type="project" value="UniProtKB-UniRule"/>
</dbReference>
<evidence type="ECO:0000259" key="8">
    <source>
        <dbReference type="PROSITE" id="PS50943"/>
    </source>
</evidence>
<dbReference type="EMBL" id="MLCB01000090">
    <property type="protein sequence ID" value="OJI94745.1"/>
    <property type="molecule type" value="Genomic_DNA"/>
</dbReference>
<keyword evidence="3 7" id="KW-0547">Nucleotide-binding</keyword>
<comment type="caution">
    <text evidence="9">The sequence shown here is derived from an EMBL/GenBank/DDBJ whole genome shotgun (WGS) entry which is preliminary data.</text>
</comment>
<dbReference type="AlphaFoldDB" id="A0A1L9NZM4"/>
<dbReference type="SMART" id="SM00530">
    <property type="entry name" value="HTH_XRE"/>
    <property type="match status" value="1"/>
</dbReference>
<dbReference type="Proteomes" id="UP000184514">
    <property type="component" value="Unassembled WGS sequence"/>
</dbReference>
<feature type="binding site" evidence="7">
    <location>
        <position position="273"/>
    </location>
    <ligand>
        <name>ATP</name>
        <dbReference type="ChEBI" id="CHEBI:30616"/>
    </ligand>
</feature>
<comment type="catalytic activity">
    <reaction evidence="7">
        <text>shikimate + ATP = 3-phosphoshikimate + ADP + H(+)</text>
        <dbReference type="Rhea" id="RHEA:13121"/>
        <dbReference type="ChEBI" id="CHEBI:15378"/>
        <dbReference type="ChEBI" id="CHEBI:30616"/>
        <dbReference type="ChEBI" id="CHEBI:36208"/>
        <dbReference type="ChEBI" id="CHEBI:145989"/>
        <dbReference type="ChEBI" id="CHEBI:456216"/>
        <dbReference type="EC" id="2.7.1.71"/>
    </reaction>
</comment>
<gene>
    <name evidence="9" type="primary">aroK_1</name>
    <name evidence="7" type="synonym">aroK</name>
    <name evidence="9" type="ORF">PFRI_10450</name>
</gene>
<evidence type="ECO:0000256" key="7">
    <source>
        <dbReference type="HAMAP-Rule" id="MF_00109"/>
    </source>
</evidence>
<evidence type="ECO:0000256" key="1">
    <source>
        <dbReference type="ARBA" id="ARBA00022605"/>
    </source>
</evidence>
<dbReference type="PRINTS" id="PR01100">
    <property type="entry name" value="SHIKIMTKNASE"/>
</dbReference>
<dbReference type="GO" id="GO:0005829">
    <property type="term" value="C:cytosol"/>
    <property type="evidence" value="ECO:0007669"/>
    <property type="project" value="TreeGrafter"/>
</dbReference>
<reference evidence="9 10" key="1">
    <citation type="submission" date="2016-10" db="EMBL/GenBank/DDBJ databases">
        <title>Genome sequence of Planktotalea frisia SH6-1.</title>
        <authorList>
            <person name="Poehlein A."/>
            <person name="Bakenhus I."/>
            <person name="Voget S."/>
            <person name="Brinkhoff T."/>
            <person name="Simon M."/>
        </authorList>
    </citation>
    <scope>NUCLEOTIDE SEQUENCE [LARGE SCALE GENOMIC DNA]</scope>
    <source>
        <strain evidence="9 10">SH6-1</strain>
    </source>
</reference>
<comment type="pathway">
    <text evidence="7">Metabolic intermediate biosynthesis; chorismate biosynthesis; chorismate from D-erythrose 4-phosphate and phosphoenolpyruvate: step 5/7.</text>
</comment>
<evidence type="ECO:0000256" key="2">
    <source>
        <dbReference type="ARBA" id="ARBA00022679"/>
    </source>
</evidence>
<dbReference type="Gene3D" id="1.10.260.40">
    <property type="entry name" value="lambda repressor-like DNA-binding domains"/>
    <property type="match status" value="1"/>
</dbReference>
<keyword evidence="7" id="KW-0479">Metal-binding</keyword>
<dbReference type="UniPathway" id="UPA00053">
    <property type="reaction ID" value="UER00088"/>
</dbReference>
<comment type="subunit">
    <text evidence="7">Monomer.</text>
</comment>
<dbReference type="EC" id="2.7.1.71" evidence="7"/>
<evidence type="ECO:0000256" key="6">
    <source>
        <dbReference type="ARBA" id="ARBA00023141"/>
    </source>
</evidence>
<dbReference type="GO" id="GO:0004765">
    <property type="term" value="F:shikimate kinase activity"/>
    <property type="evidence" value="ECO:0007669"/>
    <property type="project" value="UniProtKB-UniRule"/>
</dbReference>
<dbReference type="SUPFAM" id="SSF52540">
    <property type="entry name" value="P-loop containing nucleoside triphosphate hydrolases"/>
    <property type="match status" value="1"/>
</dbReference>
<feature type="binding site" evidence="7">
    <location>
        <position position="134"/>
    </location>
    <ligand>
        <name>Mg(2+)</name>
        <dbReference type="ChEBI" id="CHEBI:18420"/>
    </ligand>
</feature>
<keyword evidence="7" id="KW-0460">Magnesium</keyword>
<dbReference type="InterPro" id="IPR000623">
    <property type="entry name" value="Shikimate_kinase/TSH1"/>
</dbReference>
<dbReference type="CDD" id="cd00093">
    <property type="entry name" value="HTH_XRE"/>
    <property type="match status" value="1"/>
</dbReference>
<keyword evidence="4 7" id="KW-0418">Kinase</keyword>
<dbReference type="RefSeq" id="WP_072629682.1">
    <property type="nucleotide sequence ID" value="NZ_JABBAN010000152.1"/>
</dbReference>
<dbReference type="Pfam" id="PF01381">
    <property type="entry name" value="HTH_3"/>
    <property type="match status" value="1"/>
</dbReference>
<dbReference type="GO" id="GO:0009073">
    <property type="term" value="P:aromatic amino acid family biosynthetic process"/>
    <property type="evidence" value="ECO:0007669"/>
    <property type="project" value="UniProtKB-KW"/>
</dbReference>
<dbReference type="PANTHER" id="PTHR21087">
    <property type="entry name" value="SHIKIMATE KINASE"/>
    <property type="match status" value="1"/>
</dbReference>
<protein>
    <recommendedName>
        <fullName evidence="7">Shikimate kinase</fullName>
        <shortName evidence="7">SK</shortName>
        <ecNumber evidence="7">2.7.1.71</ecNumber>
    </recommendedName>
</protein>
<feature type="domain" description="HTH cro/C1-type" evidence="8">
    <location>
        <begin position="23"/>
        <end position="77"/>
    </location>
</feature>
<evidence type="ECO:0000313" key="10">
    <source>
        <dbReference type="Proteomes" id="UP000184514"/>
    </source>
</evidence>
<keyword evidence="2 7" id="KW-0808">Transferase</keyword>
<accession>A0A1L9NZM4</accession>
<dbReference type="STRING" id="696762.PFRI_10450"/>
<dbReference type="InterPro" id="IPR010982">
    <property type="entry name" value="Lambda_DNA-bd_dom_sf"/>
</dbReference>
<evidence type="ECO:0000256" key="4">
    <source>
        <dbReference type="ARBA" id="ARBA00022777"/>
    </source>
</evidence>
<keyword evidence="5 7" id="KW-0067">ATP-binding</keyword>
<dbReference type="Pfam" id="PF01202">
    <property type="entry name" value="SKI"/>
    <property type="match status" value="1"/>
</dbReference>
<comment type="cofactor">
    <cofactor evidence="7">
        <name>Mg(2+)</name>
        <dbReference type="ChEBI" id="CHEBI:18420"/>
    </cofactor>
    <text evidence="7">Binds 1 Mg(2+) ion per subunit.</text>
</comment>